<dbReference type="SUPFAM" id="SSF56935">
    <property type="entry name" value="Porins"/>
    <property type="match status" value="1"/>
</dbReference>
<feature type="chain" id="PRO_5031373134" evidence="3">
    <location>
        <begin position="30"/>
        <end position="610"/>
    </location>
</feature>
<dbReference type="AlphaFoldDB" id="A0A7W8DFD9"/>
<keyword evidence="6" id="KW-1185">Reference proteome</keyword>
<evidence type="ECO:0000313" key="6">
    <source>
        <dbReference type="Proteomes" id="UP000519004"/>
    </source>
</evidence>
<dbReference type="RefSeq" id="WP_183948832.1">
    <property type="nucleotide sequence ID" value="NZ_JACHHX010000015.1"/>
</dbReference>
<dbReference type="EMBL" id="JACHHX010000015">
    <property type="protein sequence ID" value="MBB5016159.1"/>
    <property type="molecule type" value="Genomic_DNA"/>
</dbReference>
<proteinExistence type="predicted"/>
<dbReference type="PANTHER" id="PTHR45586">
    <property type="entry name" value="TPR REPEAT-CONTAINING PROTEIN PA4667"/>
    <property type="match status" value="1"/>
</dbReference>
<dbReference type="PANTHER" id="PTHR45586:SF1">
    <property type="entry name" value="LIPOPOLYSACCHARIDE ASSEMBLY PROTEIN B"/>
    <property type="match status" value="1"/>
</dbReference>
<evidence type="ECO:0000256" key="2">
    <source>
        <dbReference type="ARBA" id="ARBA00022803"/>
    </source>
</evidence>
<organism evidence="5 6">
    <name type="scientific">Rehaibacterium terrae</name>
    <dbReference type="NCBI Taxonomy" id="1341696"/>
    <lineage>
        <taxon>Bacteria</taxon>
        <taxon>Pseudomonadati</taxon>
        <taxon>Pseudomonadota</taxon>
        <taxon>Gammaproteobacteria</taxon>
        <taxon>Lysobacterales</taxon>
        <taxon>Lysobacteraceae</taxon>
        <taxon>Rehaibacterium</taxon>
    </lineage>
</organism>
<dbReference type="Gene3D" id="1.25.40.10">
    <property type="entry name" value="Tetratricopeptide repeat domain"/>
    <property type="match status" value="1"/>
</dbReference>
<feature type="domain" description="PgaA membrane beta barrel" evidence="4">
    <location>
        <begin position="377"/>
        <end position="524"/>
    </location>
</feature>
<keyword evidence="2" id="KW-0802">TPR repeat</keyword>
<dbReference type="InterPro" id="IPR011990">
    <property type="entry name" value="TPR-like_helical_dom_sf"/>
</dbReference>
<evidence type="ECO:0000313" key="5">
    <source>
        <dbReference type="EMBL" id="MBB5016159.1"/>
    </source>
</evidence>
<dbReference type="SUPFAM" id="SSF48452">
    <property type="entry name" value="TPR-like"/>
    <property type="match status" value="2"/>
</dbReference>
<dbReference type="Proteomes" id="UP000519004">
    <property type="component" value="Unassembled WGS sequence"/>
</dbReference>
<evidence type="ECO:0000259" key="4">
    <source>
        <dbReference type="Pfam" id="PF21197"/>
    </source>
</evidence>
<dbReference type="InterPro" id="IPR049003">
    <property type="entry name" value="PgaA_barrel"/>
</dbReference>
<accession>A0A7W8DFD9</accession>
<gene>
    <name evidence="5" type="ORF">HNQ58_002070</name>
</gene>
<protein>
    <submittedName>
        <fullName evidence="5">Tetratricopeptide (TPR) repeat protein</fullName>
    </submittedName>
</protein>
<dbReference type="Pfam" id="PF14559">
    <property type="entry name" value="TPR_19"/>
    <property type="match status" value="1"/>
</dbReference>
<feature type="signal peptide" evidence="3">
    <location>
        <begin position="1"/>
        <end position="29"/>
    </location>
</feature>
<keyword evidence="3" id="KW-0732">Signal</keyword>
<comment type="caution">
    <text evidence="5">The sequence shown here is derived from an EMBL/GenBank/DDBJ whole genome shotgun (WGS) entry which is preliminary data.</text>
</comment>
<keyword evidence="1" id="KW-0677">Repeat</keyword>
<evidence type="ECO:0000256" key="3">
    <source>
        <dbReference type="SAM" id="SignalP"/>
    </source>
</evidence>
<dbReference type="Pfam" id="PF21197">
    <property type="entry name" value="PgaA_barrel"/>
    <property type="match status" value="1"/>
</dbReference>
<reference evidence="5 6" key="1">
    <citation type="submission" date="2020-08" db="EMBL/GenBank/DDBJ databases">
        <title>Genomic Encyclopedia of Type Strains, Phase IV (KMG-IV): sequencing the most valuable type-strain genomes for metagenomic binning, comparative biology and taxonomic classification.</title>
        <authorList>
            <person name="Goeker M."/>
        </authorList>
    </citation>
    <scope>NUCLEOTIDE SEQUENCE [LARGE SCALE GENOMIC DNA]</scope>
    <source>
        <strain evidence="5 6">DSM 25897</strain>
    </source>
</reference>
<sequence length="610" mass="66674">MAKVTSRLPVRSLLALAIAASVQATAVHAAEVPQAVIAAEMRGDWAAAAAALREALAQDPADAALWRRLAEIEARRGERDAAAEALGRVAALLPGDTEAQANHSSALAVADRPHDALEAIDRAVTLAPDNIDYLIARAQLANWVGRIDLAHASLERALALGGERVELFDDIARQHAWRGELDSAIEWMDRYLASFPDDRLARLDRVRFFVWRGDYPAAMAALDAIEDGQGADAESQALRASVLAWAGRRHEALALNTPLLDAAPDDYALNYTQAVALRQGMIPAAARPHVHKVLAQRPGAREAQVLARVSDLREGSRAALRIDAFEDSDDIRTLIYGVDGELVLSDRLRLLVDLGERRVRASILGPFAPDAGGHEVRERRGRVGLRYALDDDHAVTARVGSSDLANGSNTGLFALSLEGQPSDTFAYLVGLERDRVATSPKALGRGIVREGATAQVRLTPNLRDTFDVTLRYDDYSDGNDRSHLGLAWRRAMVRAENYQLDLGLSGEWLHFRRDPGNGYYAPDNYRRIGLTGGVYWPLSEERGLSLQLGLGVQRDENFASWKRAADVAVEYTHGITTDWQLKLRGGYSERVQNTGAFEGGSLGLTIERRF</sequence>
<evidence type="ECO:0000256" key="1">
    <source>
        <dbReference type="ARBA" id="ARBA00022737"/>
    </source>
</evidence>
<name>A0A7W8DFD9_9GAMM</name>
<dbReference type="InterPro" id="IPR051012">
    <property type="entry name" value="CellSynth/LPSAsmb/PSIAsmb"/>
</dbReference>